<evidence type="ECO:0000313" key="1">
    <source>
        <dbReference type="EMBL" id="QJA51692.1"/>
    </source>
</evidence>
<sequence length="129" mass="14130">MSTYCTQAQVEDVFGVENVAAWSDLSNTDTADTARIARAIAVASERIDDVARTTNYRIPLADEDAATSVTVSDLAAMLAGIWLYEARGSRDFNPQTGEVAHRLEFKRLRAEQVLADIRDGRILLNALKG</sequence>
<dbReference type="EMBL" id="MT144283">
    <property type="protein sequence ID" value="QJA51692.1"/>
    <property type="molecule type" value="Genomic_DNA"/>
</dbReference>
<organism evidence="1">
    <name type="scientific">viral metagenome</name>
    <dbReference type="NCBI Taxonomy" id="1070528"/>
    <lineage>
        <taxon>unclassified sequences</taxon>
        <taxon>metagenomes</taxon>
        <taxon>organismal metagenomes</taxon>
    </lineage>
</organism>
<protein>
    <submittedName>
        <fullName evidence="1">Uncharacterized protein</fullName>
    </submittedName>
</protein>
<dbReference type="EMBL" id="MT142322">
    <property type="protein sequence ID" value="QJA78150.1"/>
    <property type="molecule type" value="Genomic_DNA"/>
</dbReference>
<dbReference type="AlphaFoldDB" id="A0A6H1ZW51"/>
<reference evidence="1" key="1">
    <citation type="submission" date="2020-03" db="EMBL/GenBank/DDBJ databases">
        <title>The deep terrestrial virosphere.</title>
        <authorList>
            <person name="Holmfeldt K."/>
            <person name="Nilsson E."/>
            <person name="Simone D."/>
            <person name="Lopez-Fernandez M."/>
            <person name="Wu X."/>
            <person name="de Brujin I."/>
            <person name="Lundin D."/>
            <person name="Andersson A."/>
            <person name="Bertilsson S."/>
            <person name="Dopson M."/>
        </authorList>
    </citation>
    <scope>NUCLEOTIDE SEQUENCE</scope>
    <source>
        <strain evidence="3">MM415A01127</strain>
        <strain evidence="2">MM415B01536</strain>
        <strain evidence="1">TM448A02254</strain>
    </source>
</reference>
<accession>A0A6H1ZW51</accession>
<name>A0A6H1ZW51_9ZZZZ</name>
<proteinExistence type="predicted"/>
<dbReference type="Pfam" id="PF07030">
    <property type="entry name" value="Phage_Mu_Gp36"/>
    <property type="match status" value="1"/>
</dbReference>
<dbReference type="InterPro" id="IPR009752">
    <property type="entry name" value="Phage_Mu_GpJ"/>
</dbReference>
<evidence type="ECO:0000313" key="3">
    <source>
        <dbReference type="EMBL" id="QJA78150.1"/>
    </source>
</evidence>
<evidence type="ECO:0000313" key="2">
    <source>
        <dbReference type="EMBL" id="QJA57920.1"/>
    </source>
</evidence>
<dbReference type="EMBL" id="MT141299">
    <property type="protein sequence ID" value="QJA57920.1"/>
    <property type="molecule type" value="Genomic_DNA"/>
</dbReference>
<gene>
    <name evidence="3" type="ORF">MM415A01127_0006</name>
    <name evidence="2" type="ORF">MM415B01536_0008</name>
    <name evidence="1" type="ORF">TM448A02254_0004</name>
</gene>